<dbReference type="AlphaFoldDB" id="A0A1Y1S2Z4"/>
<comment type="caution">
    <text evidence="16">The sequence shown here is derived from an EMBL/GenBank/DDBJ whole genome shotgun (WGS) entry which is preliminary data.</text>
</comment>
<gene>
    <name evidence="16" type="ORF">B4O97_00640</name>
</gene>
<dbReference type="InterPro" id="IPR003594">
    <property type="entry name" value="HATPase_dom"/>
</dbReference>
<evidence type="ECO:0000256" key="5">
    <source>
        <dbReference type="ARBA" id="ARBA00022553"/>
    </source>
</evidence>
<sequence>MGTFKYYYRRLMLEKPLSLLYSDPGNSMHFDNQVIILLRNLVSQGGLILFFAFLLTRIRGLKRMVLATSPRPREIIVLLLFFSGIGILGTYTGIPIMGALANARVVGVFVGGLLGGPLVGITAGILAGFHRWSIDIGGFTSVACMVSTITEGLIAGFLSPRFRRAENKWLFAARWGATAELVQMLLILLIARPFAEALQLVQIIAVPMVLGNAVGIGMFIAVSEDAFREEERIAVRQSHRVLATARETTEFLRSGFTPETAAIAASIILKNLKVSAVSLTNREKCLAHKGAGENHHKALEPLRTNLTREVIQSGSYRVAGTKEEIGCSEEGCPLSSAVIVPLKVKGETVGTLKLYRTGRRTVNSVDTEVALGLATLFSTQIEVSELQRQSELLATAELQALQSQIRPHFLFNALTTITSLIRTKPRQARELLISLSELLRRSLKKPENHIPLEEELRYIRSYLEIEKSRFGDKLSIEYAVEAPENTLLPPLTLQPIVENAVKHGIAGKLQGGKIRLSAWRQGESICFEVRDDGVGMNPEKLKRALNPGDTSDSIGLRNVNERLEYLYGSGLMISSVPGEGTTVGFAVPAPATASVGA</sequence>
<keyword evidence="4" id="KW-1003">Cell membrane</keyword>
<feature type="transmembrane region" description="Helical" evidence="14">
    <location>
        <begin position="106"/>
        <end position="129"/>
    </location>
</feature>
<keyword evidence="7 14" id="KW-0812">Transmembrane</keyword>
<protein>
    <recommendedName>
        <fullName evidence="3">histidine kinase</fullName>
        <ecNumber evidence="3">2.7.13.3</ecNumber>
    </recommendedName>
</protein>
<feature type="transmembrane region" description="Helical" evidence="14">
    <location>
        <begin position="75"/>
        <end position="94"/>
    </location>
</feature>
<keyword evidence="10" id="KW-0067">ATP-binding</keyword>
<organism evidence="16 17">
    <name type="scientific">Marispirochaeta aestuarii</name>
    <dbReference type="NCBI Taxonomy" id="1963862"/>
    <lineage>
        <taxon>Bacteria</taxon>
        <taxon>Pseudomonadati</taxon>
        <taxon>Spirochaetota</taxon>
        <taxon>Spirochaetia</taxon>
        <taxon>Spirochaetales</taxon>
        <taxon>Spirochaetaceae</taxon>
        <taxon>Marispirochaeta</taxon>
    </lineage>
</organism>
<dbReference type="GO" id="GO:0005524">
    <property type="term" value="F:ATP binding"/>
    <property type="evidence" value="ECO:0007669"/>
    <property type="project" value="UniProtKB-KW"/>
</dbReference>
<feature type="transmembrane region" description="Helical" evidence="14">
    <location>
        <begin position="136"/>
        <end position="157"/>
    </location>
</feature>
<dbReference type="Proteomes" id="UP000192343">
    <property type="component" value="Unassembled WGS sequence"/>
</dbReference>
<evidence type="ECO:0000256" key="13">
    <source>
        <dbReference type="ARBA" id="ARBA00023136"/>
    </source>
</evidence>
<dbReference type="PANTHER" id="PTHR34220">
    <property type="entry name" value="SENSOR HISTIDINE KINASE YPDA"/>
    <property type="match status" value="1"/>
</dbReference>
<dbReference type="Pfam" id="PF13492">
    <property type="entry name" value="GAF_3"/>
    <property type="match status" value="1"/>
</dbReference>
<dbReference type="PANTHER" id="PTHR34220:SF7">
    <property type="entry name" value="SENSOR HISTIDINE KINASE YPDA"/>
    <property type="match status" value="1"/>
</dbReference>
<evidence type="ECO:0000256" key="1">
    <source>
        <dbReference type="ARBA" id="ARBA00000085"/>
    </source>
</evidence>
<keyword evidence="17" id="KW-1185">Reference proteome</keyword>
<dbReference type="InterPro" id="IPR003018">
    <property type="entry name" value="GAF"/>
</dbReference>
<keyword evidence="6" id="KW-0808">Transferase</keyword>
<dbReference type="InterPro" id="IPR029016">
    <property type="entry name" value="GAF-like_dom_sf"/>
</dbReference>
<dbReference type="Gene3D" id="3.30.565.10">
    <property type="entry name" value="Histidine kinase-like ATPase, C-terminal domain"/>
    <property type="match status" value="1"/>
</dbReference>
<dbReference type="InterPro" id="IPR036890">
    <property type="entry name" value="HATPase_C_sf"/>
</dbReference>
<keyword evidence="5" id="KW-0597">Phosphoprotein</keyword>
<feature type="transmembrane region" description="Helical" evidence="14">
    <location>
        <begin position="34"/>
        <end position="55"/>
    </location>
</feature>
<evidence type="ECO:0000256" key="12">
    <source>
        <dbReference type="ARBA" id="ARBA00023012"/>
    </source>
</evidence>
<feature type="transmembrane region" description="Helical" evidence="14">
    <location>
        <begin position="169"/>
        <end position="191"/>
    </location>
</feature>
<evidence type="ECO:0000256" key="11">
    <source>
        <dbReference type="ARBA" id="ARBA00022989"/>
    </source>
</evidence>
<dbReference type="SUPFAM" id="SSF55781">
    <property type="entry name" value="GAF domain-like"/>
    <property type="match status" value="1"/>
</dbReference>
<dbReference type="InterPro" id="IPR050640">
    <property type="entry name" value="Bact_2-comp_sensor_kinase"/>
</dbReference>
<evidence type="ECO:0000256" key="4">
    <source>
        <dbReference type="ARBA" id="ARBA00022475"/>
    </source>
</evidence>
<dbReference type="PROSITE" id="PS50109">
    <property type="entry name" value="HIS_KIN"/>
    <property type="match status" value="1"/>
</dbReference>
<reference evidence="16 17" key="1">
    <citation type="submission" date="2017-03" db="EMBL/GenBank/DDBJ databases">
        <title>Draft Genome sequence of Marispirochaeta sp. strain JC444.</title>
        <authorList>
            <person name="Shivani Y."/>
            <person name="Subhash Y."/>
            <person name="Sasikala C."/>
            <person name="Ramana C."/>
        </authorList>
    </citation>
    <scope>NUCLEOTIDE SEQUENCE [LARGE SCALE GENOMIC DNA]</scope>
    <source>
        <strain evidence="16 17">JC444</strain>
    </source>
</reference>
<comment type="subcellular location">
    <subcellularLocation>
        <location evidence="2">Cell membrane</location>
        <topology evidence="2">Multi-pass membrane protein</topology>
    </subcellularLocation>
</comment>
<keyword evidence="12" id="KW-0902">Two-component regulatory system</keyword>
<dbReference type="SMART" id="SM00065">
    <property type="entry name" value="GAF"/>
    <property type="match status" value="1"/>
</dbReference>
<evidence type="ECO:0000256" key="6">
    <source>
        <dbReference type="ARBA" id="ARBA00022679"/>
    </source>
</evidence>
<dbReference type="GO" id="GO:0005886">
    <property type="term" value="C:plasma membrane"/>
    <property type="evidence" value="ECO:0007669"/>
    <property type="project" value="UniProtKB-SubCell"/>
</dbReference>
<evidence type="ECO:0000256" key="3">
    <source>
        <dbReference type="ARBA" id="ARBA00012438"/>
    </source>
</evidence>
<dbReference type="EC" id="2.7.13.3" evidence="3"/>
<dbReference type="Gene3D" id="3.30.450.40">
    <property type="match status" value="1"/>
</dbReference>
<proteinExistence type="predicted"/>
<feature type="domain" description="Histidine kinase" evidence="15">
    <location>
        <begin position="493"/>
        <end position="591"/>
    </location>
</feature>
<dbReference type="GO" id="GO:0071555">
    <property type="term" value="P:cell wall organization"/>
    <property type="evidence" value="ECO:0007669"/>
    <property type="project" value="InterPro"/>
</dbReference>
<keyword evidence="8" id="KW-0547">Nucleotide-binding</keyword>
<evidence type="ECO:0000313" key="17">
    <source>
        <dbReference type="Proteomes" id="UP000192343"/>
    </source>
</evidence>
<dbReference type="Pfam" id="PF06580">
    <property type="entry name" value="His_kinase"/>
    <property type="match status" value="1"/>
</dbReference>
<dbReference type="GO" id="GO:0000155">
    <property type="term" value="F:phosphorelay sensor kinase activity"/>
    <property type="evidence" value="ECO:0007669"/>
    <property type="project" value="InterPro"/>
</dbReference>
<name>A0A1Y1S2Z4_9SPIO</name>
<dbReference type="EMBL" id="MWQY01000001">
    <property type="protein sequence ID" value="ORC38297.1"/>
    <property type="molecule type" value="Genomic_DNA"/>
</dbReference>
<keyword evidence="9" id="KW-0418">Kinase</keyword>
<dbReference type="Pfam" id="PF07694">
    <property type="entry name" value="5TM-5TMR_LYT"/>
    <property type="match status" value="1"/>
</dbReference>
<feature type="transmembrane region" description="Helical" evidence="14">
    <location>
        <begin position="203"/>
        <end position="222"/>
    </location>
</feature>
<dbReference type="SUPFAM" id="SSF55874">
    <property type="entry name" value="ATPase domain of HSP90 chaperone/DNA topoisomerase II/histidine kinase"/>
    <property type="match status" value="1"/>
</dbReference>
<dbReference type="STRING" id="1963862.B4O97_00640"/>
<dbReference type="SMART" id="SM00387">
    <property type="entry name" value="HATPase_c"/>
    <property type="match status" value="1"/>
</dbReference>
<dbReference type="InterPro" id="IPR011620">
    <property type="entry name" value="Sig_transdc_His_kinase_LytS_TM"/>
</dbReference>
<evidence type="ECO:0000256" key="7">
    <source>
        <dbReference type="ARBA" id="ARBA00022692"/>
    </source>
</evidence>
<dbReference type="InterPro" id="IPR005467">
    <property type="entry name" value="His_kinase_dom"/>
</dbReference>
<evidence type="ECO:0000256" key="2">
    <source>
        <dbReference type="ARBA" id="ARBA00004651"/>
    </source>
</evidence>
<evidence type="ECO:0000256" key="14">
    <source>
        <dbReference type="SAM" id="Phobius"/>
    </source>
</evidence>
<evidence type="ECO:0000313" key="16">
    <source>
        <dbReference type="EMBL" id="ORC38297.1"/>
    </source>
</evidence>
<accession>A0A1Y1S2Z4</accession>
<evidence type="ECO:0000256" key="8">
    <source>
        <dbReference type="ARBA" id="ARBA00022741"/>
    </source>
</evidence>
<keyword evidence="11 14" id="KW-1133">Transmembrane helix</keyword>
<evidence type="ECO:0000256" key="9">
    <source>
        <dbReference type="ARBA" id="ARBA00022777"/>
    </source>
</evidence>
<keyword evidence="13 14" id="KW-0472">Membrane</keyword>
<evidence type="ECO:0000259" key="15">
    <source>
        <dbReference type="PROSITE" id="PS50109"/>
    </source>
</evidence>
<dbReference type="Pfam" id="PF02518">
    <property type="entry name" value="HATPase_c"/>
    <property type="match status" value="1"/>
</dbReference>
<dbReference type="InterPro" id="IPR010559">
    <property type="entry name" value="Sig_transdc_His_kin_internal"/>
</dbReference>
<comment type="catalytic activity">
    <reaction evidence="1">
        <text>ATP + protein L-histidine = ADP + protein N-phospho-L-histidine.</text>
        <dbReference type="EC" id="2.7.13.3"/>
    </reaction>
</comment>
<evidence type="ECO:0000256" key="10">
    <source>
        <dbReference type="ARBA" id="ARBA00022840"/>
    </source>
</evidence>